<dbReference type="GO" id="GO:0046656">
    <property type="term" value="P:folic acid biosynthetic process"/>
    <property type="evidence" value="ECO:0007669"/>
    <property type="project" value="UniProtKB-KW"/>
</dbReference>
<dbReference type="Pfam" id="PF01288">
    <property type="entry name" value="HPPK"/>
    <property type="match status" value="1"/>
</dbReference>
<dbReference type="InterPro" id="IPR035907">
    <property type="entry name" value="Hppk_sf"/>
</dbReference>
<gene>
    <name evidence="9" type="primary">folK_5</name>
    <name evidence="9" type="ORF">GALL_265890</name>
</gene>
<organism evidence="9">
    <name type="scientific">mine drainage metagenome</name>
    <dbReference type="NCBI Taxonomy" id="410659"/>
    <lineage>
        <taxon>unclassified sequences</taxon>
        <taxon>metagenomes</taxon>
        <taxon>ecological metagenomes</taxon>
    </lineage>
</organism>
<reference evidence="9" key="1">
    <citation type="submission" date="2016-10" db="EMBL/GenBank/DDBJ databases">
        <title>Sequence of Gallionella enrichment culture.</title>
        <authorList>
            <person name="Poehlein A."/>
            <person name="Muehling M."/>
            <person name="Daniel R."/>
        </authorList>
    </citation>
    <scope>NUCLEOTIDE SEQUENCE</scope>
</reference>
<dbReference type="UniPathway" id="UPA00077">
    <property type="reaction ID" value="UER00155"/>
</dbReference>
<keyword evidence="5 9" id="KW-0418">Kinase</keyword>
<proteinExistence type="predicted"/>
<keyword evidence="6" id="KW-0067">ATP-binding</keyword>
<dbReference type="NCBIfam" id="TIGR01498">
    <property type="entry name" value="folK"/>
    <property type="match status" value="1"/>
</dbReference>
<evidence type="ECO:0000256" key="7">
    <source>
        <dbReference type="ARBA" id="ARBA00022909"/>
    </source>
</evidence>
<dbReference type="GO" id="GO:0016301">
    <property type="term" value="F:kinase activity"/>
    <property type="evidence" value="ECO:0007669"/>
    <property type="project" value="UniProtKB-KW"/>
</dbReference>
<dbReference type="AlphaFoldDB" id="A0A1J5R699"/>
<comment type="pathway">
    <text evidence="1">Cofactor biosynthesis; tetrahydrofolate biosynthesis; 2-amino-4-hydroxy-6-hydroxymethyl-7,8-dihydropteridine diphosphate from 7,8-dihydroneopterin triphosphate: step 4/4.</text>
</comment>
<evidence type="ECO:0000256" key="4">
    <source>
        <dbReference type="ARBA" id="ARBA00022741"/>
    </source>
</evidence>
<sequence>MRISPDIALIGLGANLGDGAATIRAALAELEALPACQLLLASGLYRSAPVDAQGPDYWNAVAALRCGLAPGQLLEHLQRIEQEHGRLRPTALCNAPRTLDLDLLLFGSRRVQTAQLTLPHPRMHLRAFVLAPLAEIWPDWTLPDGEPVHQAVKRLQAAGQILQRTGPLAAAPR</sequence>
<name>A0A1J5R699_9ZZZZ</name>
<evidence type="ECO:0000256" key="5">
    <source>
        <dbReference type="ARBA" id="ARBA00022777"/>
    </source>
</evidence>
<dbReference type="InterPro" id="IPR000550">
    <property type="entry name" value="Hppk"/>
</dbReference>
<keyword evidence="7" id="KW-0289">Folate biosynthesis</keyword>
<evidence type="ECO:0000256" key="3">
    <source>
        <dbReference type="ARBA" id="ARBA00022679"/>
    </source>
</evidence>
<dbReference type="PANTHER" id="PTHR43071:SF1">
    <property type="entry name" value="2-AMINO-4-HYDROXY-6-HYDROXYMETHYLDIHYDROPTERIDINE PYROPHOSPHOKINASE"/>
    <property type="match status" value="1"/>
</dbReference>
<dbReference type="PANTHER" id="PTHR43071">
    <property type="entry name" value="2-AMINO-4-HYDROXY-6-HYDROXYMETHYLDIHYDROPTERIDINE PYROPHOSPHOKINASE"/>
    <property type="match status" value="1"/>
</dbReference>
<dbReference type="CDD" id="cd00483">
    <property type="entry name" value="HPPK"/>
    <property type="match status" value="1"/>
</dbReference>
<dbReference type="GO" id="GO:0005524">
    <property type="term" value="F:ATP binding"/>
    <property type="evidence" value="ECO:0007669"/>
    <property type="project" value="UniProtKB-KW"/>
</dbReference>
<dbReference type="EMBL" id="MLJW01000257">
    <property type="protein sequence ID" value="OIQ91512.1"/>
    <property type="molecule type" value="Genomic_DNA"/>
</dbReference>
<evidence type="ECO:0000256" key="2">
    <source>
        <dbReference type="ARBA" id="ARBA00013253"/>
    </source>
</evidence>
<comment type="caution">
    <text evidence="9">The sequence shown here is derived from an EMBL/GenBank/DDBJ whole genome shotgun (WGS) entry which is preliminary data.</text>
</comment>
<accession>A0A1J5R699</accession>
<feature type="domain" description="7,8-dihydro-6-hydroxymethylpterin-pyrophosphokinase" evidence="8">
    <location>
        <begin position="10"/>
        <end position="138"/>
    </location>
</feature>
<evidence type="ECO:0000256" key="1">
    <source>
        <dbReference type="ARBA" id="ARBA00005051"/>
    </source>
</evidence>
<dbReference type="SUPFAM" id="SSF55083">
    <property type="entry name" value="6-hydroxymethyl-7,8-dihydropterin pyrophosphokinase, HPPK"/>
    <property type="match status" value="1"/>
</dbReference>
<evidence type="ECO:0000313" key="9">
    <source>
        <dbReference type="EMBL" id="OIQ91512.1"/>
    </source>
</evidence>
<dbReference type="GO" id="GO:0003848">
    <property type="term" value="F:2-amino-4-hydroxy-6-hydroxymethyldihydropteridine diphosphokinase activity"/>
    <property type="evidence" value="ECO:0007669"/>
    <property type="project" value="UniProtKB-EC"/>
</dbReference>
<keyword evidence="4" id="KW-0547">Nucleotide-binding</keyword>
<dbReference type="Gene3D" id="3.30.70.560">
    <property type="entry name" value="7,8-Dihydro-6-hydroxymethylpterin-pyrophosphokinase HPPK"/>
    <property type="match status" value="1"/>
</dbReference>
<evidence type="ECO:0000259" key="8">
    <source>
        <dbReference type="Pfam" id="PF01288"/>
    </source>
</evidence>
<dbReference type="EC" id="2.7.6.3" evidence="2"/>
<dbReference type="GO" id="GO:0046654">
    <property type="term" value="P:tetrahydrofolate biosynthetic process"/>
    <property type="evidence" value="ECO:0007669"/>
    <property type="project" value="UniProtKB-UniPathway"/>
</dbReference>
<keyword evidence="3 9" id="KW-0808">Transferase</keyword>
<protein>
    <recommendedName>
        <fullName evidence="2">2-amino-4-hydroxy-6-hydroxymethyldihydropteridine diphosphokinase</fullName>
        <ecNumber evidence="2">2.7.6.3</ecNumber>
    </recommendedName>
</protein>
<evidence type="ECO:0000256" key="6">
    <source>
        <dbReference type="ARBA" id="ARBA00022840"/>
    </source>
</evidence>